<dbReference type="Gene3D" id="3.10.10.10">
    <property type="entry name" value="HIV Type 1 Reverse Transcriptase, subunit A, domain 1"/>
    <property type="match status" value="1"/>
</dbReference>
<organism evidence="1 2">
    <name type="scientific">Elysia marginata</name>
    <dbReference type="NCBI Taxonomy" id="1093978"/>
    <lineage>
        <taxon>Eukaryota</taxon>
        <taxon>Metazoa</taxon>
        <taxon>Spiralia</taxon>
        <taxon>Lophotrochozoa</taxon>
        <taxon>Mollusca</taxon>
        <taxon>Gastropoda</taxon>
        <taxon>Heterobranchia</taxon>
        <taxon>Euthyneura</taxon>
        <taxon>Panpulmonata</taxon>
        <taxon>Sacoglossa</taxon>
        <taxon>Placobranchoidea</taxon>
        <taxon>Plakobranchidae</taxon>
        <taxon>Elysia</taxon>
    </lineage>
</organism>
<dbReference type="InterPro" id="IPR043502">
    <property type="entry name" value="DNA/RNA_pol_sf"/>
</dbReference>
<dbReference type="InterPro" id="IPR052055">
    <property type="entry name" value="Hepadnavirus_pol/RT"/>
</dbReference>
<keyword evidence="2" id="KW-1185">Reference proteome</keyword>
<dbReference type="Proteomes" id="UP000762676">
    <property type="component" value="Unassembled WGS sequence"/>
</dbReference>
<reference evidence="1 2" key="1">
    <citation type="journal article" date="2021" name="Elife">
        <title>Chloroplast acquisition without the gene transfer in kleptoplastic sea slugs, Plakobranchus ocellatus.</title>
        <authorList>
            <person name="Maeda T."/>
            <person name="Takahashi S."/>
            <person name="Yoshida T."/>
            <person name="Shimamura S."/>
            <person name="Takaki Y."/>
            <person name="Nagai Y."/>
            <person name="Toyoda A."/>
            <person name="Suzuki Y."/>
            <person name="Arimoto A."/>
            <person name="Ishii H."/>
            <person name="Satoh N."/>
            <person name="Nishiyama T."/>
            <person name="Hasebe M."/>
            <person name="Maruyama T."/>
            <person name="Minagawa J."/>
            <person name="Obokata J."/>
            <person name="Shigenobu S."/>
        </authorList>
    </citation>
    <scope>NUCLEOTIDE SEQUENCE [LARGE SCALE GENOMIC DNA]</scope>
</reference>
<dbReference type="SUPFAM" id="SSF56672">
    <property type="entry name" value="DNA/RNA polymerases"/>
    <property type="match status" value="1"/>
</dbReference>
<dbReference type="InterPro" id="IPR043128">
    <property type="entry name" value="Rev_trsase/Diguanyl_cyclase"/>
</dbReference>
<dbReference type="PANTHER" id="PTHR33050:SF7">
    <property type="entry name" value="RIBONUCLEASE H"/>
    <property type="match status" value="1"/>
</dbReference>
<dbReference type="EMBL" id="BMAT01006478">
    <property type="protein sequence ID" value="GFS13397.1"/>
    <property type="molecule type" value="Genomic_DNA"/>
</dbReference>
<evidence type="ECO:0000313" key="2">
    <source>
        <dbReference type="Proteomes" id="UP000762676"/>
    </source>
</evidence>
<dbReference type="AlphaFoldDB" id="A0AAV4ISR4"/>
<sequence>MGVEQERKKKVRPVLEFSKELNEFVTSHTGGDFIDICNDQLREWRQVEGDCEIVDLKSAYLQICVSPELWKYQLVKFKGKVYAFTRLGFGLNSAPKMMSKILKTVLAKKPEVSQATSSYIDDIIVDGC</sequence>
<accession>A0AAV4ISR4</accession>
<comment type="caution">
    <text evidence="1">The sequence shown here is derived from an EMBL/GenBank/DDBJ whole genome shotgun (WGS) entry which is preliminary data.</text>
</comment>
<proteinExistence type="predicted"/>
<dbReference type="PANTHER" id="PTHR33050">
    <property type="entry name" value="REVERSE TRANSCRIPTASE DOMAIN-CONTAINING PROTEIN"/>
    <property type="match status" value="1"/>
</dbReference>
<evidence type="ECO:0000313" key="1">
    <source>
        <dbReference type="EMBL" id="GFS13397.1"/>
    </source>
</evidence>
<dbReference type="Gene3D" id="3.30.70.270">
    <property type="match status" value="1"/>
</dbReference>
<name>A0AAV4ISR4_9GAST</name>
<gene>
    <name evidence="1" type="ORF">ElyMa_003135700</name>
</gene>
<protein>
    <submittedName>
        <fullName evidence="1">Gag-Pro-Pol polyprotein</fullName>
    </submittedName>
</protein>